<feature type="region of interest" description="Disordered" evidence="1">
    <location>
        <begin position="1"/>
        <end position="28"/>
    </location>
</feature>
<feature type="non-terminal residue" evidence="2">
    <location>
        <position position="59"/>
    </location>
</feature>
<keyword evidence="3" id="KW-1185">Reference proteome</keyword>
<comment type="caution">
    <text evidence="2">The sequence shown here is derived from an EMBL/GenBank/DDBJ whole genome shotgun (WGS) entry which is preliminary data.</text>
</comment>
<organism evidence="2 3">
    <name type="scientific">Cephalotus follicularis</name>
    <name type="common">Albany pitcher plant</name>
    <dbReference type="NCBI Taxonomy" id="3775"/>
    <lineage>
        <taxon>Eukaryota</taxon>
        <taxon>Viridiplantae</taxon>
        <taxon>Streptophyta</taxon>
        <taxon>Embryophyta</taxon>
        <taxon>Tracheophyta</taxon>
        <taxon>Spermatophyta</taxon>
        <taxon>Magnoliopsida</taxon>
        <taxon>eudicotyledons</taxon>
        <taxon>Gunneridae</taxon>
        <taxon>Pentapetalae</taxon>
        <taxon>rosids</taxon>
        <taxon>fabids</taxon>
        <taxon>Oxalidales</taxon>
        <taxon>Cephalotaceae</taxon>
        <taxon>Cephalotus</taxon>
    </lineage>
</organism>
<dbReference type="EMBL" id="BDDD01007732">
    <property type="protein sequence ID" value="GAV91630.1"/>
    <property type="molecule type" value="Genomic_DNA"/>
</dbReference>
<feature type="compositionally biased region" description="Basic residues" evidence="1">
    <location>
        <begin position="1"/>
        <end position="17"/>
    </location>
</feature>
<dbReference type="AlphaFoldDB" id="A0A1Q3DGK4"/>
<dbReference type="Proteomes" id="UP000187406">
    <property type="component" value="Unassembled WGS sequence"/>
</dbReference>
<sequence length="59" mass="7042">MAIKGRQKPQRKKKRRISYIQRSSKTNIQRSNQIQSSFKKLSLHTLSYFLVLTELSNYI</sequence>
<reference evidence="3" key="1">
    <citation type="submission" date="2016-04" db="EMBL/GenBank/DDBJ databases">
        <title>Cephalotus genome sequencing.</title>
        <authorList>
            <person name="Fukushima K."/>
            <person name="Hasebe M."/>
            <person name="Fang X."/>
        </authorList>
    </citation>
    <scope>NUCLEOTIDE SEQUENCE [LARGE SCALE GENOMIC DNA]</scope>
    <source>
        <strain evidence="3">cv. St1</strain>
    </source>
</reference>
<proteinExistence type="predicted"/>
<evidence type="ECO:0000313" key="2">
    <source>
        <dbReference type="EMBL" id="GAV91630.1"/>
    </source>
</evidence>
<name>A0A1Q3DGK4_CEPFO</name>
<accession>A0A1Q3DGK4</accession>
<gene>
    <name evidence="2" type="ORF">CFOL_v3_35022</name>
</gene>
<evidence type="ECO:0000256" key="1">
    <source>
        <dbReference type="SAM" id="MobiDB-lite"/>
    </source>
</evidence>
<dbReference type="OrthoDB" id="1932348at2759"/>
<evidence type="ECO:0000313" key="3">
    <source>
        <dbReference type="Proteomes" id="UP000187406"/>
    </source>
</evidence>
<protein>
    <submittedName>
        <fullName evidence="2">Uncharacterized protein</fullName>
    </submittedName>
</protein>